<keyword evidence="3" id="KW-0547">Nucleotide-binding</keyword>
<dbReference type="GO" id="GO:0016020">
    <property type="term" value="C:membrane"/>
    <property type="evidence" value="ECO:0007669"/>
    <property type="project" value="UniProtKB-SubCell"/>
</dbReference>
<dbReference type="InterPro" id="IPR001245">
    <property type="entry name" value="Ser-Thr/Tyr_kinase_cat_dom"/>
</dbReference>
<keyword evidence="7" id="KW-1133">Transmembrane helix</keyword>
<evidence type="ECO:0000256" key="6">
    <source>
        <dbReference type="ARBA" id="ARBA00023239"/>
    </source>
</evidence>
<comment type="subcellular location">
    <subcellularLocation>
        <location evidence="1">Membrane</location>
        <topology evidence="1">Single-pass membrane protein</topology>
    </subcellularLocation>
</comment>
<evidence type="ECO:0000256" key="5">
    <source>
        <dbReference type="ARBA" id="ARBA00022840"/>
    </source>
</evidence>
<dbReference type="PANTHER" id="PTHR44329">
    <property type="entry name" value="SERINE/THREONINE-PROTEIN KINASE TNNI3K-RELATED"/>
    <property type="match status" value="1"/>
</dbReference>
<dbReference type="Pfam" id="PF07714">
    <property type="entry name" value="PK_Tyr_Ser-Thr"/>
    <property type="match status" value="1"/>
</dbReference>
<evidence type="ECO:0000256" key="2">
    <source>
        <dbReference type="ARBA" id="ARBA00022679"/>
    </source>
</evidence>
<proteinExistence type="predicted"/>
<dbReference type="InterPro" id="IPR051681">
    <property type="entry name" value="Ser/Thr_Kinases-Pseudokinases"/>
</dbReference>
<evidence type="ECO:0000259" key="8">
    <source>
        <dbReference type="PROSITE" id="PS50011"/>
    </source>
</evidence>
<dbReference type="GO" id="GO:0004674">
    <property type="term" value="F:protein serine/threonine kinase activity"/>
    <property type="evidence" value="ECO:0007669"/>
    <property type="project" value="TreeGrafter"/>
</dbReference>
<keyword evidence="7" id="KW-0472">Membrane</keyword>
<dbReference type="GO" id="GO:0005524">
    <property type="term" value="F:ATP binding"/>
    <property type="evidence" value="ECO:0007669"/>
    <property type="project" value="UniProtKB-KW"/>
</dbReference>
<dbReference type="WBParaSite" id="HDID_0000507501-mRNA-1">
    <property type="protein sequence ID" value="HDID_0000507501-mRNA-1"/>
    <property type="gene ID" value="HDID_0000507501"/>
</dbReference>
<evidence type="ECO:0000256" key="3">
    <source>
        <dbReference type="ARBA" id="ARBA00022741"/>
    </source>
</evidence>
<name>A0A0R3SJG0_HYMDI</name>
<keyword evidence="6" id="KW-0456">Lyase</keyword>
<reference evidence="9 10" key="2">
    <citation type="submission" date="2018-11" db="EMBL/GenBank/DDBJ databases">
        <authorList>
            <consortium name="Pathogen Informatics"/>
        </authorList>
    </citation>
    <scope>NUCLEOTIDE SEQUENCE [LARGE SCALE GENOMIC DNA]</scope>
</reference>
<keyword evidence="7" id="KW-0812">Transmembrane</keyword>
<keyword evidence="2" id="KW-0808">Transferase</keyword>
<dbReference type="SMART" id="SM00220">
    <property type="entry name" value="S_TKc"/>
    <property type="match status" value="1"/>
</dbReference>
<protein>
    <submittedName>
        <fullName evidence="11">Guanylate cyclase</fullName>
    </submittedName>
</protein>
<evidence type="ECO:0000256" key="1">
    <source>
        <dbReference type="ARBA" id="ARBA00004167"/>
    </source>
</evidence>
<dbReference type="Gene3D" id="3.30.70.1230">
    <property type="entry name" value="Nucleotide cyclase"/>
    <property type="match status" value="1"/>
</dbReference>
<evidence type="ECO:0000313" key="10">
    <source>
        <dbReference type="Proteomes" id="UP000274504"/>
    </source>
</evidence>
<evidence type="ECO:0000313" key="9">
    <source>
        <dbReference type="EMBL" id="VDL57391.1"/>
    </source>
</evidence>
<reference evidence="11" key="1">
    <citation type="submission" date="2017-02" db="UniProtKB">
        <authorList>
            <consortium name="WormBaseParasite"/>
        </authorList>
    </citation>
    <scope>IDENTIFICATION</scope>
</reference>
<dbReference type="PANTHER" id="PTHR44329:SF288">
    <property type="entry name" value="MITOGEN-ACTIVATED PROTEIN KINASE KINASE KINASE 20"/>
    <property type="match status" value="1"/>
</dbReference>
<dbReference type="PROSITE" id="PS50011">
    <property type="entry name" value="PROTEIN_KINASE_DOM"/>
    <property type="match status" value="1"/>
</dbReference>
<dbReference type="Gene3D" id="1.10.510.10">
    <property type="entry name" value="Transferase(Phosphotransferase) domain 1"/>
    <property type="match status" value="1"/>
</dbReference>
<dbReference type="STRING" id="6216.A0A0R3SJG0"/>
<accession>A0A0R3SJG0</accession>
<evidence type="ECO:0000313" key="11">
    <source>
        <dbReference type="WBParaSite" id="HDID_0000507501-mRNA-1"/>
    </source>
</evidence>
<feature type="transmembrane region" description="Helical" evidence="7">
    <location>
        <begin position="170"/>
        <end position="192"/>
    </location>
</feature>
<dbReference type="Proteomes" id="UP000274504">
    <property type="component" value="Unassembled WGS sequence"/>
</dbReference>
<evidence type="ECO:0000256" key="4">
    <source>
        <dbReference type="ARBA" id="ARBA00022777"/>
    </source>
</evidence>
<dbReference type="EMBL" id="UYSG01002301">
    <property type="protein sequence ID" value="VDL57391.1"/>
    <property type="molecule type" value="Genomic_DNA"/>
</dbReference>
<sequence>MTCSQLQSSDTAPLCYAIPYSIGFSTAIQAKIYNMTSIELKNGQTILSPLLPSVETFIYDPTNPISYPLVKPISLILRNKYTNGGERNPDVCKAAAELKKFLEWLVTSEIAKDVLNKASCVLIGDKYGVLKSYLTNMECSRDGSFMTVELYEQEIAAEEVDDDNGNLDNLTIFTVTGNCFGILFLVLGVMVMRRFLSQWAEIRGDVWKITELDLIPPEAERLESFSTLMPQTSPRQSFSQFERSASCQRSSLIVPGFNSIDSKSICGIYKSTSVTLNSTQIPLSSIFDYNTRKTLVEIRKVSHTSVLRFYGIANIADRKDIQLSEDDEARDLRFAAEDNFSERHSFSLGNNNISNYYVVNEQCTGESIFYFMHCSSMTFPDEAKIPVIIQLIDAINYLHDHGIVHGKLNSQCCYFDHNFNIKVGDWECLETLEKYGRLHNSDIYLPSKMIAFLQEVNALRPASDRKCRTMDCVNMNAVMRLRWRPPECLWLELPLVKELFSTFEEPSQVIDEQAECIEELEEEEAQTKSYEIPLSHFQDPAVDIYSLGVIINEVWARAIPFSEKDPEYEGEIQLLEDVVQGGISLEIPTNIPEVLENVITECTDTVCINRPNISAIKKMVVDLSHISKTGLEIYLDIIERKMKDAEHKVAIFDQEEKRMNAVREAVMREFLPKPLADKTLAAISKGSDEMAALESCMKPNRYLQVTVCALRLLNFYESTKNLPPEEIVAALNRLNRLVTNIIEEREIFRISSFDNDSINQAISVASCALDLQNCLRCFGKVPRTDVNPEFAIALDTGVVAMGVMPGNVPS</sequence>
<dbReference type="SUPFAM" id="SSF56112">
    <property type="entry name" value="Protein kinase-like (PK-like)"/>
    <property type="match status" value="1"/>
</dbReference>
<dbReference type="OrthoDB" id="1668230at2759"/>
<feature type="domain" description="Protein kinase" evidence="8">
    <location>
        <begin position="254"/>
        <end position="635"/>
    </location>
</feature>
<dbReference type="InterPro" id="IPR000719">
    <property type="entry name" value="Prot_kinase_dom"/>
</dbReference>
<organism evidence="11">
    <name type="scientific">Hymenolepis diminuta</name>
    <name type="common">Rat tapeworm</name>
    <dbReference type="NCBI Taxonomy" id="6216"/>
    <lineage>
        <taxon>Eukaryota</taxon>
        <taxon>Metazoa</taxon>
        <taxon>Spiralia</taxon>
        <taxon>Lophotrochozoa</taxon>
        <taxon>Platyhelminthes</taxon>
        <taxon>Cestoda</taxon>
        <taxon>Eucestoda</taxon>
        <taxon>Cyclophyllidea</taxon>
        <taxon>Hymenolepididae</taxon>
        <taxon>Hymenolepis</taxon>
    </lineage>
</organism>
<dbReference type="InterPro" id="IPR011009">
    <property type="entry name" value="Kinase-like_dom_sf"/>
</dbReference>
<evidence type="ECO:0000256" key="7">
    <source>
        <dbReference type="SAM" id="Phobius"/>
    </source>
</evidence>
<dbReference type="AlphaFoldDB" id="A0A0R3SJG0"/>
<dbReference type="GO" id="GO:0016829">
    <property type="term" value="F:lyase activity"/>
    <property type="evidence" value="ECO:0007669"/>
    <property type="project" value="UniProtKB-KW"/>
</dbReference>
<keyword evidence="5" id="KW-0067">ATP-binding</keyword>
<keyword evidence="4" id="KW-0418">Kinase</keyword>
<gene>
    <name evidence="9" type="ORF">HDID_LOCUS5073</name>
</gene>
<dbReference type="InterPro" id="IPR029787">
    <property type="entry name" value="Nucleotide_cyclase"/>
</dbReference>
<dbReference type="SUPFAM" id="SSF55073">
    <property type="entry name" value="Nucleotide cyclase"/>
    <property type="match status" value="1"/>
</dbReference>